<accession>A0A507C8H8</accession>
<feature type="domain" description="Serine dehydratase beta chain" evidence="10">
    <location>
        <begin position="1"/>
        <end position="132"/>
    </location>
</feature>
<feature type="domain" description="Serine dehydratase-like alpha subunit" evidence="9">
    <location>
        <begin position="208"/>
        <end position="483"/>
    </location>
</feature>
<evidence type="ECO:0000256" key="8">
    <source>
        <dbReference type="ARBA" id="ARBA00023239"/>
    </source>
</evidence>
<dbReference type="Pfam" id="PF03313">
    <property type="entry name" value="SDH_alpha"/>
    <property type="match status" value="1"/>
</dbReference>
<dbReference type="AlphaFoldDB" id="A0A507C8H8"/>
<dbReference type="Gene3D" id="3.30.1330.90">
    <property type="entry name" value="D-3-phosphoglycerate dehydrogenase, domain 3"/>
    <property type="match status" value="1"/>
</dbReference>
<dbReference type="FunFam" id="3.30.1330.90:FF:000001">
    <property type="entry name" value="L-serine ammonia-lyase 1"/>
    <property type="match status" value="1"/>
</dbReference>
<evidence type="ECO:0000259" key="10">
    <source>
        <dbReference type="Pfam" id="PF03315"/>
    </source>
</evidence>
<comment type="pathway">
    <text evidence="2">Carbohydrate biosynthesis; gluconeogenesis.</text>
</comment>
<comment type="cofactor">
    <cofactor evidence="1">
        <name>[4Fe-4S] cluster</name>
        <dbReference type="ChEBI" id="CHEBI:49883"/>
    </cofactor>
</comment>
<dbReference type="Proteomes" id="UP000319731">
    <property type="component" value="Unassembled WGS sequence"/>
</dbReference>
<dbReference type="NCBIfam" id="TIGR00720">
    <property type="entry name" value="sda_mono"/>
    <property type="match status" value="1"/>
</dbReference>
<dbReference type="GO" id="GO:0003941">
    <property type="term" value="F:L-serine ammonia-lyase activity"/>
    <property type="evidence" value="ECO:0007669"/>
    <property type="project" value="InterPro"/>
</dbReference>
<keyword evidence="5" id="KW-0479">Metal-binding</keyword>
<dbReference type="GO" id="GO:0051539">
    <property type="term" value="F:4 iron, 4 sulfur cluster binding"/>
    <property type="evidence" value="ECO:0007669"/>
    <property type="project" value="UniProtKB-KW"/>
</dbReference>
<dbReference type="EMBL" id="QEAO01000008">
    <property type="protein sequence ID" value="TPX35449.1"/>
    <property type="molecule type" value="Genomic_DNA"/>
</dbReference>
<dbReference type="Pfam" id="PF03315">
    <property type="entry name" value="SDH_beta"/>
    <property type="match status" value="1"/>
</dbReference>
<evidence type="ECO:0000256" key="3">
    <source>
        <dbReference type="ARBA" id="ARBA00022432"/>
    </source>
</evidence>
<dbReference type="OrthoDB" id="192663at2759"/>
<comment type="caution">
    <text evidence="11">The sequence shown here is derived from an EMBL/GenBank/DDBJ whole genome shotgun (WGS) entry which is preliminary data.</text>
</comment>
<evidence type="ECO:0000256" key="7">
    <source>
        <dbReference type="ARBA" id="ARBA00023014"/>
    </source>
</evidence>
<keyword evidence="6" id="KW-0408">Iron</keyword>
<dbReference type="InterPro" id="IPR005131">
    <property type="entry name" value="Ser_deHydtase_bsu"/>
</dbReference>
<proteinExistence type="predicted"/>
<evidence type="ECO:0000313" key="12">
    <source>
        <dbReference type="Proteomes" id="UP000319731"/>
    </source>
</evidence>
<dbReference type="PANTHER" id="PTHR30182">
    <property type="entry name" value="L-SERINE DEHYDRATASE"/>
    <property type="match status" value="1"/>
</dbReference>
<evidence type="ECO:0000313" key="11">
    <source>
        <dbReference type="EMBL" id="TPX35449.1"/>
    </source>
</evidence>
<dbReference type="RefSeq" id="XP_031025922.1">
    <property type="nucleotide sequence ID" value="XM_031168114.1"/>
</dbReference>
<dbReference type="SUPFAM" id="SSF143548">
    <property type="entry name" value="Serine metabolism enzymes domain"/>
    <property type="match status" value="1"/>
</dbReference>
<dbReference type="GO" id="GO:0046872">
    <property type="term" value="F:metal ion binding"/>
    <property type="evidence" value="ECO:0007669"/>
    <property type="project" value="UniProtKB-KW"/>
</dbReference>
<dbReference type="GeneID" id="42003411"/>
<evidence type="ECO:0000256" key="2">
    <source>
        <dbReference type="ARBA" id="ARBA00004742"/>
    </source>
</evidence>
<dbReference type="InterPro" id="IPR029009">
    <property type="entry name" value="ASB_dom_sf"/>
</dbReference>
<evidence type="ECO:0000256" key="4">
    <source>
        <dbReference type="ARBA" id="ARBA00022485"/>
    </source>
</evidence>
<evidence type="ECO:0000256" key="5">
    <source>
        <dbReference type="ARBA" id="ARBA00022723"/>
    </source>
</evidence>
<dbReference type="STRING" id="1806994.A0A507C8H8"/>
<dbReference type="PANTHER" id="PTHR30182:SF1">
    <property type="entry name" value="L-SERINE DEHYDRATASE 1"/>
    <property type="match status" value="1"/>
</dbReference>
<sequence>MRAARIFIEESKELGVFDKIRQVRVDLYGSLAATGIGHGTDTAILLGLEGETPEGVDTDTIKSRVDVIKETKSLTLGSNKISFDPKTNIVFHKESLPQHPNGMRLSTYDAEGDLLSVNEFYSIGGGFVVNEKTRVADNVYYKDARVDHALDPSSVDVSEIHFLNGKSKPQSKKGRPVSPSSPARTAQNFVRAALPFHNAASLLDICEKEKLSIAQVVYKNELQWRSSEEIKKRLLGIWDVMNKSIENGINSTETYLPGLLKVKRRSPALYKQLMANVGQQNGQPVPNLAKSPVLSALSVFAIAVQEENAAMRRVVTAPTNGAAGVVPSVLKCYLTFFSPPNRSLIDQEREYLLTAAAIGMLYKRGASISAAEGCQGEIGVATSMSAAGICAILGGTPQQVENAAEIGMEHSLGLTCDPVNGAVLIPCIERNAIGSVKAVTSAQLALNGDGSHKVSLDNVIETMRQTGLEMSHKYKETSLGGLAINVPVC</sequence>
<dbReference type="GO" id="GO:0006094">
    <property type="term" value="P:gluconeogenesis"/>
    <property type="evidence" value="ECO:0007669"/>
    <property type="project" value="UniProtKB-KW"/>
</dbReference>
<evidence type="ECO:0000259" key="9">
    <source>
        <dbReference type="Pfam" id="PF03313"/>
    </source>
</evidence>
<protein>
    <submittedName>
        <fullName evidence="11">L-serine ammonia-lyase</fullName>
    </submittedName>
</protein>
<evidence type="ECO:0000256" key="6">
    <source>
        <dbReference type="ARBA" id="ARBA00023004"/>
    </source>
</evidence>
<keyword evidence="3" id="KW-0312">Gluconeogenesis</keyword>
<keyword evidence="7" id="KW-0411">Iron-sulfur</keyword>
<keyword evidence="4" id="KW-0004">4Fe-4S</keyword>
<organism evidence="11 12">
    <name type="scientific">Synchytrium microbalum</name>
    <dbReference type="NCBI Taxonomy" id="1806994"/>
    <lineage>
        <taxon>Eukaryota</taxon>
        <taxon>Fungi</taxon>
        <taxon>Fungi incertae sedis</taxon>
        <taxon>Chytridiomycota</taxon>
        <taxon>Chytridiomycota incertae sedis</taxon>
        <taxon>Chytridiomycetes</taxon>
        <taxon>Synchytriales</taxon>
        <taxon>Synchytriaceae</taxon>
        <taxon>Synchytrium</taxon>
    </lineage>
</organism>
<keyword evidence="12" id="KW-1185">Reference proteome</keyword>
<keyword evidence="8 11" id="KW-0456">Lyase</keyword>
<dbReference type="InterPro" id="IPR051318">
    <property type="entry name" value="Fe-S_L-Ser"/>
</dbReference>
<dbReference type="InterPro" id="IPR004644">
    <property type="entry name" value="Fe-S_L-Ser_mono"/>
</dbReference>
<dbReference type="InterPro" id="IPR005130">
    <property type="entry name" value="Ser_deHydtase-like_asu"/>
</dbReference>
<gene>
    <name evidence="11" type="primary">CHA1</name>
    <name evidence="11" type="ORF">SmJEL517_g02186</name>
</gene>
<name>A0A507C8H8_9FUNG</name>
<evidence type="ECO:0000256" key="1">
    <source>
        <dbReference type="ARBA" id="ARBA00001966"/>
    </source>
</evidence>
<reference evidence="11 12" key="1">
    <citation type="journal article" date="2019" name="Sci. Rep.">
        <title>Comparative genomics of chytrid fungi reveal insights into the obligate biotrophic and pathogenic lifestyle of Synchytrium endobioticum.</title>
        <authorList>
            <person name="van de Vossenberg B.T.L.H."/>
            <person name="Warris S."/>
            <person name="Nguyen H.D.T."/>
            <person name="van Gent-Pelzer M.P.E."/>
            <person name="Joly D.L."/>
            <person name="van de Geest H.C."/>
            <person name="Bonants P.J.M."/>
            <person name="Smith D.S."/>
            <person name="Levesque C.A."/>
            <person name="van der Lee T.A.J."/>
        </authorList>
    </citation>
    <scope>NUCLEOTIDE SEQUENCE [LARGE SCALE GENOMIC DNA]</scope>
    <source>
        <strain evidence="11 12">JEL517</strain>
    </source>
</reference>